<dbReference type="SMART" id="SM00397">
    <property type="entry name" value="t_SNARE"/>
    <property type="match status" value="2"/>
</dbReference>
<proteinExistence type="inferred from homology"/>
<dbReference type="Pfam" id="PF12352">
    <property type="entry name" value="V-SNARE_C"/>
    <property type="match status" value="1"/>
</dbReference>
<dbReference type="AlphaFoldDB" id="A0A0H5R8Y0"/>
<dbReference type="CDD" id="cd15841">
    <property type="entry name" value="SNARE_Qc"/>
    <property type="match status" value="1"/>
</dbReference>
<reference evidence="4" key="1">
    <citation type="submission" date="2015-04" db="EMBL/GenBank/DDBJ databases">
        <title>The genome sequence of the plant pathogenic Rhizarian Plasmodiophora brassicae reveals insights in its biotrophic life cycle and the origin of chitin synthesis.</title>
        <authorList>
            <person name="Schwelm A."/>
            <person name="Fogelqvist J."/>
            <person name="Knaust A."/>
            <person name="Julke S."/>
            <person name="Lilja T."/>
            <person name="Dhandapani V."/>
            <person name="Bonilla-Rosso G."/>
            <person name="Karlsson M."/>
            <person name="Shevchenko A."/>
            <person name="Choi S.R."/>
            <person name="Kim H.G."/>
            <person name="Park J.Y."/>
            <person name="Lim Y.P."/>
            <person name="Ludwig-Muller J."/>
            <person name="Dixelius C."/>
        </authorList>
    </citation>
    <scope>NUCLEOTIDE SEQUENCE</scope>
    <source>
        <tissue evidence="4">Potato root galls</tissue>
    </source>
</reference>
<feature type="domain" description="T-SNARE coiled-coil homology" evidence="3">
    <location>
        <begin position="158"/>
        <end position="220"/>
    </location>
</feature>
<feature type="compositionally biased region" description="Polar residues" evidence="2">
    <location>
        <begin position="1"/>
        <end position="10"/>
    </location>
</feature>
<feature type="domain" description="T-SNARE coiled-coil homology" evidence="3">
    <location>
        <begin position="68"/>
        <end position="107"/>
    </location>
</feature>
<evidence type="ECO:0000313" key="4">
    <source>
        <dbReference type="EMBL" id="CRZ10583.1"/>
    </source>
</evidence>
<comment type="similarity">
    <text evidence="1">Belongs to the SNAP-25 family.</text>
</comment>
<feature type="region of interest" description="Disordered" evidence="2">
    <location>
        <begin position="1"/>
        <end position="44"/>
    </location>
</feature>
<dbReference type="InterPro" id="IPR000727">
    <property type="entry name" value="T_SNARE_dom"/>
</dbReference>
<dbReference type="SUPFAM" id="SSF58038">
    <property type="entry name" value="SNARE fusion complex"/>
    <property type="match status" value="2"/>
</dbReference>
<evidence type="ECO:0000256" key="2">
    <source>
        <dbReference type="SAM" id="MobiDB-lite"/>
    </source>
</evidence>
<dbReference type="PANTHER" id="PTHR19305:SF9">
    <property type="entry name" value="SYNAPTOSOMAL-ASSOCIATED PROTEIN 29"/>
    <property type="match status" value="1"/>
</dbReference>
<organism evidence="4">
    <name type="scientific">Spongospora subterranea</name>
    <dbReference type="NCBI Taxonomy" id="70186"/>
    <lineage>
        <taxon>Eukaryota</taxon>
        <taxon>Sar</taxon>
        <taxon>Rhizaria</taxon>
        <taxon>Endomyxa</taxon>
        <taxon>Phytomyxea</taxon>
        <taxon>Plasmodiophorida</taxon>
        <taxon>Plasmodiophoridae</taxon>
        <taxon>Spongospora</taxon>
    </lineage>
</organism>
<evidence type="ECO:0000259" key="3">
    <source>
        <dbReference type="PROSITE" id="PS50192"/>
    </source>
</evidence>
<accession>A0A0H5R8Y0</accession>
<evidence type="ECO:0000256" key="1">
    <source>
        <dbReference type="ARBA" id="ARBA00009480"/>
    </source>
</evidence>
<dbReference type="Gene3D" id="1.20.5.110">
    <property type="match status" value="2"/>
</dbReference>
<dbReference type="EMBL" id="HACM01010141">
    <property type="protein sequence ID" value="CRZ10583.1"/>
    <property type="molecule type" value="Transcribed_RNA"/>
</dbReference>
<dbReference type="PROSITE" id="PS50192">
    <property type="entry name" value="T_SNARE"/>
    <property type="match status" value="2"/>
</dbReference>
<protein>
    <recommendedName>
        <fullName evidence="3">t-SNARE coiled-coil homology domain-containing protein</fullName>
    </recommendedName>
</protein>
<sequence>MSVTRSTSNAKDSRKGAASADSRAGKYLASPARMQSSSSLQSASSRRVSNHGLIAQDALRTALATEEIGITTLTKLRTQTEQLNRIEDHVAETDEMLTASARTIRSMKSVSGRLWNWVSKANPKSDIEARRAHEKKKTPVKEPSRRYDVPTSSTKQALEGDSSRDVQLDALSDSVRKLHLIAQDMNSELTVQGRMLDGIDNDMNSLQERLKMQNRQIRKL</sequence>
<name>A0A0H5R8Y0_9EUKA</name>
<dbReference type="PANTHER" id="PTHR19305">
    <property type="entry name" value="SYNAPTOSOMAL ASSOCIATED PROTEIN"/>
    <property type="match status" value="1"/>
</dbReference>
<dbReference type="GO" id="GO:0005886">
    <property type="term" value="C:plasma membrane"/>
    <property type="evidence" value="ECO:0007669"/>
    <property type="project" value="TreeGrafter"/>
</dbReference>
<feature type="compositionally biased region" description="Basic and acidic residues" evidence="2">
    <location>
        <begin position="129"/>
        <end position="148"/>
    </location>
</feature>
<feature type="region of interest" description="Disordered" evidence="2">
    <location>
        <begin position="129"/>
        <end position="164"/>
    </location>
</feature>
<feature type="compositionally biased region" description="Low complexity" evidence="2">
    <location>
        <begin position="29"/>
        <end position="44"/>
    </location>
</feature>